<reference evidence="1 2" key="1">
    <citation type="submission" date="2020-08" db="EMBL/GenBank/DDBJ databases">
        <title>The genome sequence of Novosphingobium flavum 4Y4.</title>
        <authorList>
            <person name="Liu Y."/>
        </authorList>
    </citation>
    <scope>NUCLEOTIDE SEQUENCE [LARGE SCALE GENOMIC DNA]</scope>
    <source>
        <strain evidence="1 2">4Y4</strain>
    </source>
</reference>
<dbReference type="AlphaFoldDB" id="A0A7X1F4D3"/>
<gene>
    <name evidence="1" type="ORF">H7F49_00335</name>
</gene>
<comment type="caution">
    <text evidence="1">The sequence shown here is derived from an EMBL/GenBank/DDBJ whole genome shotgun (WGS) entry which is preliminary data.</text>
</comment>
<organism evidence="1 2">
    <name type="scientific">Novosphingobium aerophilum</name>
    <dbReference type="NCBI Taxonomy" id="2839843"/>
    <lineage>
        <taxon>Bacteria</taxon>
        <taxon>Pseudomonadati</taxon>
        <taxon>Pseudomonadota</taxon>
        <taxon>Alphaproteobacteria</taxon>
        <taxon>Sphingomonadales</taxon>
        <taxon>Sphingomonadaceae</taxon>
        <taxon>Novosphingobium</taxon>
    </lineage>
</organism>
<keyword evidence="2" id="KW-1185">Reference proteome</keyword>
<dbReference type="RefSeq" id="WP_185681572.1">
    <property type="nucleotide sequence ID" value="NZ_JACLAU010000001.1"/>
</dbReference>
<dbReference type="Proteomes" id="UP000520156">
    <property type="component" value="Unassembled WGS sequence"/>
</dbReference>
<evidence type="ECO:0000313" key="1">
    <source>
        <dbReference type="EMBL" id="MBC2650145.1"/>
    </source>
</evidence>
<sequence length="351" mass="37622">MTQDFPPDLEPAELGLTLAGTPLPDFADPICAPHGTTPPRRPGSVRRTMSIDVHWPEGFARPGHYLGRCRDARTDDPAQRPDLLAEAELRAVIADRTILSITADPSPAGLPALVGARAGGHLRQALVEALPQEKAQGTPLHLLIDDLAGASFVSGWAYTRWHDDWANLFVDLPKPQMTGVCMGLRRGSPGLDEDGTAVPSDNVPRVEPLPNPADPHGWHALPDWPGMAFRRARRIDVWREGDAIAVEALFQDSATAPDGGARLAIHEYLLHARIGPDGRLARLEATPGTLPYAVCRAAPANTVALIGVPARELREEVLARLRRTAGCTHLNDALRALAEVEVLAAALPGPG</sequence>
<evidence type="ECO:0000313" key="2">
    <source>
        <dbReference type="Proteomes" id="UP000520156"/>
    </source>
</evidence>
<accession>A0A7X1F4D3</accession>
<proteinExistence type="predicted"/>
<dbReference type="InterPro" id="IPR021312">
    <property type="entry name" value="DUF2889"/>
</dbReference>
<dbReference type="Pfam" id="PF11136">
    <property type="entry name" value="DUF2889"/>
    <property type="match status" value="1"/>
</dbReference>
<name>A0A7X1F4D3_9SPHN</name>
<dbReference type="EMBL" id="JACLAU010000001">
    <property type="protein sequence ID" value="MBC2650145.1"/>
    <property type="molecule type" value="Genomic_DNA"/>
</dbReference>
<protein>
    <submittedName>
        <fullName evidence="1">DUF2889 domain-containing protein</fullName>
    </submittedName>
</protein>